<dbReference type="InterPro" id="IPR027417">
    <property type="entry name" value="P-loop_NTPase"/>
</dbReference>
<proteinExistence type="inferred from homology"/>
<accession>A0AAQ3QW01</accession>
<dbReference type="InterPro" id="IPR014013">
    <property type="entry name" value="Helic_SF1/SF2_ATP-bd_DinG/Rad3"/>
</dbReference>
<keyword evidence="3" id="KW-0067">ATP-binding</keyword>
<dbReference type="Gene3D" id="3.40.50.300">
    <property type="entry name" value="P-loop containing nucleotide triphosphate hydrolases"/>
    <property type="match status" value="2"/>
</dbReference>
<dbReference type="Pfam" id="PF13307">
    <property type="entry name" value="Helicase_C_2"/>
    <property type="match status" value="1"/>
</dbReference>
<comment type="similarity">
    <text evidence="4">Belongs to the helicase family. DinG subfamily.</text>
</comment>
<dbReference type="KEGG" id="puo:RZN69_03490"/>
<evidence type="ECO:0000256" key="2">
    <source>
        <dbReference type="ARBA" id="ARBA00022801"/>
    </source>
</evidence>
<dbReference type="GO" id="GO:0016818">
    <property type="term" value="F:hydrolase activity, acting on acid anhydrides, in phosphorus-containing anhydrides"/>
    <property type="evidence" value="ECO:0007669"/>
    <property type="project" value="InterPro"/>
</dbReference>
<evidence type="ECO:0000313" key="7">
    <source>
        <dbReference type="Proteomes" id="UP001304300"/>
    </source>
</evidence>
<sequence length="695" mass="77400">MINFAEAPSGQSDPALDIVALTQQIFAEDGWLCSALELEHRPQQEAMALSSAAAFANNEPLLFEAGTGVGKSLAYLIPGILQSVVSKRPFLVSSHTIALQQQIEKKDLAICRHLFSRVEALKPFRDFKFSLLVGRGNYLCGHRLARAIETRVDLFGNAQSEELERIVDWVGQTKTGMREELRPSPSMEVWDWVNADSSACNRKHCTPETCFFRRAQAQRAEANVIIVNHSLLFSLIAAGLSPMGDSRGVLYTNDFLVLDEAHTIPDTATDHFGISVSSFAVERLLKRLYTHKGKKPRGLIAKIGRRDDQMAVLKALAEAEIFFNDISQRILRKNSVVRLHEANWASPQIARPFSDVIRRLKIMADDDGNKQVRDELRDQANQLHKYLIAIHECIELKEEGCVYWLERGGRKGQLTVLRSAPIEIAPELRTTLFERDTGVVLTSATLTSAGRMEAFQERTGAHGLESAVEASPFDYQSKLEIFISSDAPQPSASQGRLDLDYLSEMIRFCSLQVEGGTLVLFTSYSDLATVASALNEPMQKAGRLLLSQGGELSRSELKSDFIETGNAILLGTDSFWTGFDVPGPALSQVIMTRLPFDNPGDPIREARGEAIQQKGGQPFAEMTLPEAVIRFRQGVGRLIRSNSDCGILTLLDSRLLNKPYGKWFTESLPKHEFTVLNKKNRNEAFTPVAHRIFRK</sequence>
<dbReference type="SUPFAM" id="SSF52540">
    <property type="entry name" value="P-loop containing nucleoside triphosphate hydrolases"/>
    <property type="match status" value="1"/>
</dbReference>
<dbReference type="AlphaFoldDB" id="A0AAQ3QW01"/>
<keyword evidence="2" id="KW-0378">Hydrolase</keyword>
<dbReference type="PROSITE" id="PS51193">
    <property type="entry name" value="HELICASE_ATP_BIND_2"/>
    <property type="match status" value="1"/>
</dbReference>
<evidence type="ECO:0000256" key="3">
    <source>
        <dbReference type="ARBA" id="ARBA00022840"/>
    </source>
</evidence>
<keyword evidence="6" id="KW-0347">Helicase</keyword>
<dbReference type="InterPro" id="IPR006555">
    <property type="entry name" value="ATP-dep_Helicase_C"/>
</dbReference>
<reference evidence="6 7" key="1">
    <citation type="submission" date="2023-10" db="EMBL/GenBank/DDBJ databases">
        <title>Rubellicoccus peritrichatus gen. nov., sp. nov., isolated from an algae of coral reef tank.</title>
        <authorList>
            <person name="Luo J."/>
        </authorList>
    </citation>
    <scope>NUCLEOTIDE SEQUENCE [LARGE SCALE GENOMIC DNA]</scope>
    <source>
        <strain evidence="6 7">CR14</strain>
    </source>
</reference>
<dbReference type="EMBL" id="CP136920">
    <property type="protein sequence ID" value="WOO42138.1"/>
    <property type="molecule type" value="Genomic_DNA"/>
</dbReference>
<evidence type="ECO:0000313" key="6">
    <source>
        <dbReference type="EMBL" id="WOO42138.1"/>
    </source>
</evidence>
<evidence type="ECO:0000256" key="4">
    <source>
        <dbReference type="ARBA" id="ARBA00038058"/>
    </source>
</evidence>
<dbReference type="GO" id="GO:0003676">
    <property type="term" value="F:nucleic acid binding"/>
    <property type="evidence" value="ECO:0007669"/>
    <property type="project" value="InterPro"/>
</dbReference>
<dbReference type="Proteomes" id="UP001304300">
    <property type="component" value="Chromosome"/>
</dbReference>
<dbReference type="PANTHER" id="PTHR11472">
    <property type="entry name" value="DNA REPAIR DEAD HELICASE RAD3/XP-D SUBFAMILY MEMBER"/>
    <property type="match status" value="1"/>
</dbReference>
<keyword evidence="1" id="KW-0547">Nucleotide-binding</keyword>
<dbReference type="GO" id="GO:0005524">
    <property type="term" value="F:ATP binding"/>
    <property type="evidence" value="ECO:0007669"/>
    <property type="project" value="UniProtKB-KW"/>
</dbReference>
<dbReference type="SMART" id="SM00491">
    <property type="entry name" value="HELICc2"/>
    <property type="match status" value="1"/>
</dbReference>
<evidence type="ECO:0000259" key="5">
    <source>
        <dbReference type="PROSITE" id="PS51193"/>
    </source>
</evidence>
<dbReference type="InterPro" id="IPR045028">
    <property type="entry name" value="DinG/Rad3-like"/>
</dbReference>
<name>A0AAQ3QW01_9BACT</name>
<keyword evidence="7" id="KW-1185">Reference proteome</keyword>
<feature type="domain" description="Helicase ATP-binding" evidence="5">
    <location>
        <begin position="30"/>
        <end position="316"/>
    </location>
</feature>
<dbReference type="GO" id="GO:0006139">
    <property type="term" value="P:nucleobase-containing compound metabolic process"/>
    <property type="evidence" value="ECO:0007669"/>
    <property type="project" value="InterPro"/>
</dbReference>
<dbReference type="RefSeq" id="WP_317834622.1">
    <property type="nucleotide sequence ID" value="NZ_CP136920.1"/>
</dbReference>
<organism evidence="6 7">
    <name type="scientific">Rubellicoccus peritrichatus</name>
    <dbReference type="NCBI Taxonomy" id="3080537"/>
    <lineage>
        <taxon>Bacteria</taxon>
        <taxon>Pseudomonadati</taxon>
        <taxon>Verrucomicrobiota</taxon>
        <taxon>Opitutia</taxon>
        <taxon>Puniceicoccales</taxon>
        <taxon>Cerasicoccaceae</taxon>
        <taxon>Rubellicoccus</taxon>
    </lineage>
</organism>
<protein>
    <submittedName>
        <fullName evidence="6">Helicase C-terminal domain-containing protein</fullName>
    </submittedName>
</protein>
<evidence type="ECO:0000256" key="1">
    <source>
        <dbReference type="ARBA" id="ARBA00022741"/>
    </source>
</evidence>
<dbReference type="GO" id="GO:0003678">
    <property type="term" value="F:DNA helicase activity"/>
    <property type="evidence" value="ECO:0007669"/>
    <property type="project" value="TreeGrafter"/>
</dbReference>
<gene>
    <name evidence="6" type="ORF">RZN69_03490</name>
</gene>
<dbReference type="PANTHER" id="PTHR11472:SF34">
    <property type="entry name" value="REGULATOR OF TELOMERE ELONGATION HELICASE 1"/>
    <property type="match status" value="1"/>
</dbReference>